<dbReference type="EMBL" id="JAIWYP010000008">
    <property type="protein sequence ID" value="KAH3785344.1"/>
    <property type="molecule type" value="Genomic_DNA"/>
</dbReference>
<evidence type="ECO:0000313" key="3">
    <source>
        <dbReference type="Proteomes" id="UP000828390"/>
    </source>
</evidence>
<dbReference type="AlphaFoldDB" id="A0A9D4IUF2"/>
<evidence type="ECO:0000256" key="1">
    <source>
        <dbReference type="SAM" id="MobiDB-lite"/>
    </source>
</evidence>
<reference evidence="2" key="2">
    <citation type="submission" date="2020-11" db="EMBL/GenBank/DDBJ databases">
        <authorList>
            <person name="McCartney M.A."/>
            <person name="Auch B."/>
            <person name="Kono T."/>
            <person name="Mallez S."/>
            <person name="Becker A."/>
            <person name="Gohl D.M."/>
            <person name="Silverstein K.A.T."/>
            <person name="Koren S."/>
            <person name="Bechman K.B."/>
            <person name="Herman A."/>
            <person name="Abrahante J.E."/>
            <person name="Garbe J."/>
        </authorList>
    </citation>
    <scope>NUCLEOTIDE SEQUENCE</scope>
    <source>
        <strain evidence="2">Duluth1</strain>
        <tissue evidence="2">Whole animal</tissue>
    </source>
</reference>
<sequence length="79" mass="9627">MHTAPYRDSYCSMEEMHTTPWKRSIQLHGRDAYNSMEEMHTTPWKRCKKYTAKMHTTPSKRRIQHRGRNRMHTIPRRVA</sequence>
<accession>A0A9D4IUF2</accession>
<dbReference type="Proteomes" id="UP000828390">
    <property type="component" value="Unassembled WGS sequence"/>
</dbReference>
<organism evidence="2 3">
    <name type="scientific">Dreissena polymorpha</name>
    <name type="common">Zebra mussel</name>
    <name type="synonym">Mytilus polymorpha</name>
    <dbReference type="NCBI Taxonomy" id="45954"/>
    <lineage>
        <taxon>Eukaryota</taxon>
        <taxon>Metazoa</taxon>
        <taxon>Spiralia</taxon>
        <taxon>Lophotrochozoa</taxon>
        <taxon>Mollusca</taxon>
        <taxon>Bivalvia</taxon>
        <taxon>Autobranchia</taxon>
        <taxon>Heteroconchia</taxon>
        <taxon>Euheterodonta</taxon>
        <taxon>Imparidentia</taxon>
        <taxon>Neoheterodontei</taxon>
        <taxon>Myida</taxon>
        <taxon>Dreissenoidea</taxon>
        <taxon>Dreissenidae</taxon>
        <taxon>Dreissena</taxon>
    </lineage>
</organism>
<keyword evidence="3" id="KW-1185">Reference proteome</keyword>
<evidence type="ECO:0000313" key="2">
    <source>
        <dbReference type="EMBL" id="KAH3785344.1"/>
    </source>
</evidence>
<feature type="region of interest" description="Disordered" evidence="1">
    <location>
        <begin position="52"/>
        <end position="79"/>
    </location>
</feature>
<gene>
    <name evidence="2" type="ORF">DPMN_163431</name>
</gene>
<proteinExistence type="predicted"/>
<protein>
    <submittedName>
        <fullName evidence="2">Uncharacterized protein</fullName>
    </submittedName>
</protein>
<name>A0A9D4IUF2_DREPO</name>
<reference evidence="2" key="1">
    <citation type="journal article" date="2019" name="bioRxiv">
        <title>The Genome of the Zebra Mussel, Dreissena polymorpha: A Resource for Invasive Species Research.</title>
        <authorList>
            <person name="McCartney M.A."/>
            <person name="Auch B."/>
            <person name="Kono T."/>
            <person name="Mallez S."/>
            <person name="Zhang Y."/>
            <person name="Obille A."/>
            <person name="Becker A."/>
            <person name="Abrahante J.E."/>
            <person name="Garbe J."/>
            <person name="Badalamenti J.P."/>
            <person name="Herman A."/>
            <person name="Mangelson H."/>
            <person name="Liachko I."/>
            <person name="Sullivan S."/>
            <person name="Sone E.D."/>
            <person name="Koren S."/>
            <person name="Silverstein K.A.T."/>
            <person name="Beckman K.B."/>
            <person name="Gohl D.M."/>
        </authorList>
    </citation>
    <scope>NUCLEOTIDE SEQUENCE</scope>
    <source>
        <strain evidence="2">Duluth1</strain>
        <tissue evidence="2">Whole animal</tissue>
    </source>
</reference>
<comment type="caution">
    <text evidence="2">The sequence shown here is derived from an EMBL/GenBank/DDBJ whole genome shotgun (WGS) entry which is preliminary data.</text>
</comment>